<evidence type="ECO:0000256" key="7">
    <source>
        <dbReference type="SAM" id="MobiDB-lite"/>
    </source>
</evidence>
<evidence type="ECO:0000256" key="5">
    <source>
        <dbReference type="ARBA" id="ARBA00022989"/>
    </source>
</evidence>
<feature type="transmembrane region" description="Helical" evidence="8">
    <location>
        <begin position="208"/>
        <end position="224"/>
    </location>
</feature>
<feature type="region of interest" description="Disordered" evidence="7">
    <location>
        <begin position="1"/>
        <end position="30"/>
    </location>
</feature>
<dbReference type="EC" id="2.4.-.-" evidence="9"/>
<dbReference type="Gene3D" id="3.90.550.10">
    <property type="entry name" value="Spore Coat Polysaccharide Biosynthesis Protein SpsA, Chain A"/>
    <property type="match status" value="1"/>
</dbReference>
<sequence length="697" mass="74478">MTTTPLPAGGAHRSPASTAPGAAAVPAPRADADAPVPLGAALVDRGLLTAGQLEDALTAQRRSRSRLGDVLVASGLVARQDLYRTLAALWGRDFVDVPAAGLDASLGLGLDPARLAAEGWLPVRREAGGVLVASAERPTPERHARVERALAAAGHRGPVTVGVTSGWDVSQGLMRLYGAHLVDEAANGLWRRSDVLSARRVLDGRQRVVAVVSAVLVAVAVVLAPRTSLVVASAAVALGFGLSVLFKFAVCMAGARHEHEHEGDAPAAGSGRPPARGGSVLAISDADVAALRDEDLPVYTVLVPVYREADVVADLVENLGRLDYPADKLEILLLLEEDDDETLDAARGARCPETVTFVRVPRGGPQTKPKACNVGLFFARGEHLVIYDAEDRPDPDQLKRAVVAFRRAREAGDDSLVCVQAALNYWNAEENALTRMFTLEYSFWFDYMLPGLDAHRLPIPLGGTSNHFRTRELRLLGGWDPHNVTEDADLGIRAAAAGLTVGVIRSTTMEEANRAYGNWVRQRSRWIKGYLQTTLVHLRRPVALVRETGVRQALGFAALVGGTPLSFLLGPPLYAVFLASLVLGDRLDGLFPGWVLWLSLGNLLLGNGLMVYVSMLGAFRRRNHRLVPWALANPLYWLLHSAAAYKALWQLVTRPHYWEKTTHGLSSLTGTAAAPADGAHDRGDPLPGRAGAAGGAA</sequence>
<evidence type="ECO:0000256" key="4">
    <source>
        <dbReference type="ARBA" id="ARBA00022692"/>
    </source>
</evidence>
<organism evidence="9 10">
    <name type="scientific">Pseudokineococcus basanitobsidens</name>
    <dbReference type="NCBI Taxonomy" id="1926649"/>
    <lineage>
        <taxon>Bacteria</taxon>
        <taxon>Bacillati</taxon>
        <taxon>Actinomycetota</taxon>
        <taxon>Actinomycetes</taxon>
        <taxon>Kineosporiales</taxon>
        <taxon>Kineosporiaceae</taxon>
        <taxon>Pseudokineococcus</taxon>
    </lineage>
</organism>
<evidence type="ECO:0000256" key="6">
    <source>
        <dbReference type="ARBA" id="ARBA00023136"/>
    </source>
</evidence>
<name>A0ABU8RI47_9ACTN</name>
<dbReference type="SUPFAM" id="SSF160246">
    <property type="entry name" value="EspE N-terminal domain-like"/>
    <property type="match status" value="1"/>
</dbReference>
<dbReference type="RefSeq" id="WP_339574056.1">
    <property type="nucleotide sequence ID" value="NZ_JBBIAA010000003.1"/>
</dbReference>
<keyword evidence="3 9" id="KW-0808">Transferase</keyword>
<keyword evidence="6 8" id="KW-0472">Membrane</keyword>
<evidence type="ECO:0000256" key="3">
    <source>
        <dbReference type="ARBA" id="ARBA00022679"/>
    </source>
</evidence>
<feature type="transmembrane region" description="Helical" evidence="8">
    <location>
        <begin position="553"/>
        <end position="574"/>
    </location>
</feature>
<dbReference type="Proteomes" id="UP001387100">
    <property type="component" value="Unassembled WGS sequence"/>
</dbReference>
<gene>
    <name evidence="9" type="ORF">WDZ17_05105</name>
</gene>
<dbReference type="EMBL" id="JBBIAA010000003">
    <property type="protein sequence ID" value="MEJ5944671.1"/>
    <property type="molecule type" value="Genomic_DNA"/>
</dbReference>
<feature type="transmembrane region" description="Helical" evidence="8">
    <location>
        <begin position="594"/>
        <end position="619"/>
    </location>
</feature>
<feature type="compositionally biased region" description="Low complexity" evidence="7">
    <location>
        <begin position="13"/>
        <end position="30"/>
    </location>
</feature>
<dbReference type="InterPro" id="IPR037257">
    <property type="entry name" value="T2SS_E_N_sf"/>
</dbReference>
<dbReference type="InterPro" id="IPR050321">
    <property type="entry name" value="Glycosyltr_2/OpgH_subfam"/>
</dbReference>
<feature type="region of interest" description="Disordered" evidence="7">
    <location>
        <begin position="673"/>
        <end position="697"/>
    </location>
</feature>
<dbReference type="SUPFAM" id="SSF53448">
    <property type="entry name" value="Nucleotide-diphospho-sugar transferases"/>
    <property type="match status" value="1"/>
</dbReference>
<reference evidence="9 10" key="1">
    <citation type="journal article" date="2017" name="Int. J. Syst. Evol. Microbiol.">
        <title>Pseudokineococcus basanitobsidens sp. nov., isolated from volcanic rock.</title>
        <authorList>
            <person name="Lee D.W."/>
            <person name="Park M.Y."/>
            <person name="Kim J.J."/>
            <person name="Kim B.S."/>
        </authorList>
    </citation>
    <scope>NUCLEOTIDE SEQUENCE [LARGE SCALE GENOMIC DNA]</scope>
    <source>
        <strain evidence="9 10">DSM 103726</strain>
    </source>
</reference>
<accession>A0ABU8RI47</accession>
<evidence type="ECO:0000313" key="10">
    <source>
        <dbReference type="Proteomes" id="UP001387100"/>
    </source>
</evidence>
<dbReference type="InterPro" id="IPR029044">
    <property type="entry name" value="Nucleotide-diphossugar_trans"/>
</dbReference>
<comment type="subcellular location">
    <subcellularLocation>
        <location evidence="1">Membrane</location>
        <topology evidence="1">Multi-pass membrane protein</topology>
    </subcellularLocation>
</comment>
<keyword evidence="10" id="KW-1185">Reference proteome</keyword>
<dbReference type="GO" id="GO:0016757">
    <property type="term" value="F:glycosyltransferase activity"/>
    <property type="evidence" value="ECO:0007669"/>
    <property type="project" value="UniProtKB-KW"/>
</dbReference>
<dbReference type="PANTHER" id="PTHR43867">
    <property type="entry name" value="CELLULOSE SYNTHASE CATALYTIC SUBUNIT A [UDP-FORMING]"/>
    <property type="match status" value="1"/>
</dbReference>
<keyword evidence="4 8" id="KW-0812">Transmembrane</keyword>
<dbReference type="PANTHER" id="PTHR43867:SF2">
    <property type="entry name" value="CELLULOSE SYNTHASE CATALYTIC SUBUNIT A [UDP-FORMING]"/>
    <property type="match status" value="1"/>
</dbReference>
<proteinExistence type="predicted"/>
<evidence type="ECO:0000256" key="8">
    <source>
        <dbReference type="SAM" id="Phobius"/>
    </source>
</evidence>
<evidence type="ECO:0000313" key="9">
    <source>
        <dbReference type="EMBL" id="MEJ5944671.1"/>
    </source>
</evidence>
<keyword evidence="2 9" id="KW-0328">Glycosyltransferase</keyword>
<protein>
    <submittedName>
        <fullName evidence="9">Glycosyltransferase</fullName>
        <ecNumber evidence="9">2.4.-.-</ecNumber>
    </submittedName>
</protein>
<comment type="caution">
    <text evidence="9">The sequence shown here is derived from an EMBL/GenBank/DDBJ whole genome shotgun (WGS) entry which is preliminary data.</text>
</comment>
<dbReference type="Pfam" id="PF13641">
    <property type="entry name" value="Glyco_tranf_2_3"/>
    <property type="match status" value="1"/>
</dbReference>
<evidence type="ECO:0000256" key="2">
    <source>
        <dbReference type="ARBA" id="ARBA00022676"/>
    </source>
</evidence>
<feature type="transmembrane region" description="Helical" evidence="8">
    <location>
        <begin position="230"/>
        <end position="250"/>
    </location>
</feature>
<evidence type="ECO:0000256" key="1">
    <source>
        <dbReference type="ARBA" id="ARBA00004141"/>
    </source>
</evidence>
<keyword evidence="5 8" id="KW-1133">Transmembrane helix</keyword>